<proteinExistence type="predicted"/>
<evidence type="ECO:0000259" key="1">
    <source>
        <dbReference type="Pfam" id="PF01610"/>
    </source>
</evidence>
<reference evidence="2 3" key="1">
    <citation type="submission" date="2020-08" db="EMBL/GenBank/DDBJ databases">
        <title>Genomic Encyclopedia of Type Strains, Phase IV (KMG-IV): sequencing the most valuable type-strain genomes for metagenomic binning, comparative biology and taxonomic classification.</title>
        <authorList>
            <person name="Goeker M."/>
        </authorList>
    </citation>
    <scope>NUCLEOTIDE SEQUENCE [LARGE SCALE GENOMIC DNA]</scope>
    <source>
        <strain evidence="2 3">DSM 14925</strain>
    </source>
</reference>
<dbReference type="AlphaFoldDB" id="A0A841CA22"/>
<organism evidence="2 3">
    <name type="scientific">Lactovum miscens</name>
    <dbReference type="NCBI Taxonomy" id="190387"/>
    <lineage>
        <taxon>Bacteria</taxon>
        <taxon>Bacillati</taxon>
        <taxon>Bacillota</taxon>
        <taxon>Bacilli</taxon>
        <taxon>Lactobacillales</taxon>
        <taxon>Streptococcaceae</taxon>
        <taxon>Lactovum</taxon>
    </lineage>
</organism>
<evidence type="ECO:0000313" key="2">
    <source>
        <dbReference type="EMBL" id="MBB5888432.1"/>
    </source>
</evidence>
<gene>
    <name evidence="2" type="ORF">HNQ37_001332</name>
</gene>
<accession>A0A841CA22</accession>
<dbReference type="Pfam" id="PF01610">
    <property type="entry name" value="DDE_Tnp_ISL3"/>
    <property type="match status" value="1"/>
</dbReference>
<dbReference type="Proteomes" id="UP000562464">
    <property type="component" value="Unassembled WGS sequence"/>
</dbReference>
<comment type="caution">
    <text evidence="2">The sequence shown here is derived from an EMBL/GenBank/DDBJ whole genome shotgun (WGS) entry which is preliminary data.</text>
</comment>
<sequence>MPELDHIKFLLNIQDPTDDAVTHEILDVVKARHLQTLMQCFFKFHHQIRLKVKFITIDSYELYLLLIKKLFS</sequence>
<dbReference type="EMBL" id="JACHHV010000025">
    <property type="protein sequence ID" value="MBB5888432.1"/>
    <property type="molecule type" value="Genomic_DNA"/>
</dbReference>
<dbReference type="InterPro" id="IPR002560">
    <property type="entry name" value="Transposase_DDE"/>
</dbReference>
<keyword evidence="3" id="KW-1185">Reference proteome</keyword>
<feature type="domain" description="Transposase IS204/IS1001/IS1096/IS1165 DDE" evidence="1">
    <location>
        <begin position="10"/>
        <end position="71"/>
    </location>
</feature>
<dbReference type="RefSeq" id="WP_183540474.1">
    <property type="nucleotide sequence ID" value="NZ_JACHHV010000025.1"/>
</dbReference>
<protein>
    <submittedName>
        <fullName evidence="2">Transposase</fullName>
    </submittedName>
</protein>
<evidence type="ECO:0000313" key="3">
    <source>
        <dbReference type="Proteomes" id="UP000562464"/>
    </source>
</evidence>
<name>A0A841CA22_9LACT</name>